<dbReference type="Pfam" id="PF01594">
    <property type="entry name" value="AI-2E_transport"/>
    <property type="match status" value="1"/>
</dbReference>
<comment type="caution">
    <text evidence="7">The sequence shown here is derived from an EMBL/GenBank/DDBJ whole genome shotgun (WGS) entry which is preliminary data.</text>
</comment>
<evidence type="ECO:0000256" key="3">
    <source>
        <dbReference type="ARBA" id="ARBA00022692"/>
    </source>
</evidence>
<dbReference type="RefSeq" id="WP_250833384.1">
    <property type="nucleotide sequence ID" value="NZ_JTHE03000098.1"/>
</dbReference>
<name>A0ABD4T7F9_9CYAN</name>
<proteinExistence type="inferred from homology"/>
<feature type="transmembrane region" description="Helical" evidence="6">
    <location>
        <begin position="289"/>
        <end position="317"/>
    </location>
</feature>
<comment type="subcellular location">
    <subcellularLocation>
        <location evidence="1">Membrane</location>
        <topology evidence="1">Multi-pass membrane protein</topology>
    </subcellularLocation>
</comment>
<accession>A0ABD4T7F9</accession>
<dbReference type="EMBL" id="JTHE03000098">
    <property type="protein sequence ID" value="MCM1984476.1"/>
    <property type="molecule type" value="Genomic_DNA"/>
</dbReference>
<evidence type="ECO:0000256" key="4">
    <source>
        <dbReference type="ARBA" id="ARBA00022989"/>
    </source>
</evidence>
<evidence type="ECO:0000313" key="8">
    <source>
        <dbReference type="Proteomes" id="UP000031561"/>
    </source>
</evidence>
<evidence type="ECO:0000256" key="6">
    <source>
        <dbReference type="SAM" id="Phobius"/>
    </source>
</evidence>
<dbReference type="Proteomes" id="UP000031561">
    <property type="component" value="Unassembled WGS sequence"/>
</dbReference>
<organism evidence="7 8">
    <name type="scientific">Lyngbya confervoides BDU141951</name>
    <dbReference type="NCBI Taxonomy" id="1574623"/>
    <lineage>
        <taxon>Bacteria</taxon>
        <taxon>Bacillati</taxon>
        <taxon>Cyanobacteriota</taxon>
        <taxon>Cyanophyceae</taxon>
        <taxon>Oscillatoriophycideae</taxon>
        <taxon>Oscillatoriales</taxon>
        <taxon>Microcoleaceae</taxon>
        <taxon>Lyngbya</taxon>
    </lineage>
</organism>
<feature type="transmembrane region" description="Helical" evidence="6">
    <location>
        <begin position="140"/>
        <end position="163"/>
    </location>
</feature>
<gene>
    <name evidence="7" type="ORF">QQ91_0016760</name>
</gene>
<feature type="transmembrane region" description="Helical" evidence="6">
    <location>
        <begin position="12"/>
        <end position="40"/>
    </location>
</feature>
<evidence type="ECO:0000256" key="2">
    <source>
        <dbReference type="ARBA" id="ARBA00009773"/>
    </source>
</evidence>
<feature type="transmembrane region" description="Helical" evidence="6">
    <location>
        <begin position="257"/>
        <end position="277"/>
    </location>
</feature>
<dbReference type="GO" id="GO:0016020">
    <property type="term" value="C:membrane"/>
    <property type="evidence" value="ECO:0007669"/>
    <property type="project" value="UniProtKB-SubCell"/>
</dbReference>
<reference evidence="7 8" key="1">
    <citation type="journal article" date="2015" name="Genome Announc.">
        <title>Draft Genome Sequence of Filamentous Marine Cyanobacterium Lyngbya confervoides Strain BDU141951.</title>
        <authorList>
            <person name="Chandrababunaidu M.M."/>
            <person name="Sen D."/>
            <person name="Tripathy S."/>
        </authorList>
    </citation>
    <scope>NUCLEOTIDE SEQUENCE [LARGE SCALE GENOMIC DNA]</scope>
    <source>
        <strain evidence="7 8">BDU141951</strain>
    </source>
</reference>
<keyword evidence="8" id="KW-1185">Reference proteome</keyword>
<feature type="transmembrane region" description="Helical" evidence="6">
    <location>
        <begin position="195"/>
        <end position="217"/>
    </location>
</feature>
<dbReference type="PANTHER" id="PTHR21716:SF66">
    <property type="entry name" value="TRANSPORT PROTEIN SLL0063-RELATED"/>
    <property type="match status" value="1"/>
</dbReference>
<feature type="transmembrane region" description="Helical" evidence="6">
    <location>
        <begin position="52"/>
        <end position="78"/>
    </location>
</feature>
<keyword evidence="5 6" id="KW-0472">Membrane</keyword>
<protein>
    <submittedName>
        <fullName evidence="7">AI-2E family transporter</fullName>
    </submittedName>
</protein>
<comment type="similarity">
    <text evidence="2">Belongs to the autoinducer-2 exporter (AI-2E) (TC 2.A.86) family.</text>
</comment>
<dbReference type="AlphaFoldDB" id="A0ABD4T7F9"/>
<dbReference type="InterPro" id="IPR002549">
    <property type="entry name" value="AI-2E-like"/>
</dbReference>
<evidence type="ECO:0000313" key="7">
    <source>
        <dbReference type="EMBL" id="MCM1984476.1"/>
    </source>
</evidence>
<evidence type="ECO:0000256" key="5">
    <source>
        <dbReference type="ARBA" id="ARBA00023136"/>
    </source>
</evidence>
<evidence type="ECO:0000256" key="1">
    <source>
        <dbReference type="ARBA" id="ARBA00004141"/>
    </source>
</evidence>
<feature type="transmembrane region" description="Helical" evidence="6">
    <location>
        <begin position="223"/>
        <end position="245"/>
    </location>
</feature>
<keyword evidence="4 6" id="KW-1133">Transmembrane helix</keyword>
<dbReference type="PANTHER" id="PTHR21716">
    <property type="entry name" value="TRANSMEMBRANE PROTEIN"/>
    <property type="match status" value="1"/>
</dbReference>
<keyword evidence="3 6" id="KW-0812">Transmembrane</keyword>
<sequence>MALPLLVLNVWVALQILAYLQSLVTIFASAALLAFILNYPVKALQRFRVPRIAAVLAILLFGVSLVALVGISLVPVLLDQGNELFRRLPEWIESGTLQLQAFQRWAIAQRWSIDLTHWISQLEDRLATQLQAGGSQILELLLSTVGGLFNLLLTGVVTFYLLIHGDQIWAGLLQSLPASHREQVRVALRQNFHNYFVGQFSLAFLMGITMTLAFVFIQIPFGLLFGLGVGVLAIFPFGTPLGIALVASLTALKSIWLGLRVLAVGILIDQCIENIVAPQILGKFTGLNPVWILAALLLGFKLGGLLGLVTAVPLASFAKTMLNQYRLPSHSR</sequence>